<organism evidence="2 3">
    <name type="scientific">Achromobacter aloeverae</name>
    <dbReference type="NCBI Taxonomy" id="1750518"/>
    <lineage>
        <taxon>Bacteria</taxon>
        <taxon>Pseudomonadati</taxon>
        <taxon>Pseudomonadota</taxon>
        <taxon>Betaproteobacteria</taxon>
        <taxon>Burkholderiales</taxon>
        <taxon>Alcaligenaceae</taxon>
        <taxon>Achromobacter</taxon>
    </lineage>
</organism>
<evidence type="ECO:0000313" key="3">
    <source>
        <dbReference type="Proteomes" id="UP000290849"/>
    </source>
</evidence>
<dbReference type="AlphaFoldDB" id="A0A4Q1HCV9"/>
<dbReference type="OrthoDB" id="5801437at2"/>
<accession>A0A4Q1HCV9</accession>
<feature type="compositionally biased region" description="Basic and acidic residues" evidence="1">
    <location>
        <begin position="1"/>
        <end position="11"/>
    </location>
</feature>
<gene>
    <name evidence="2" type="ORF">C7R54_27340</name>
</gene>
<name>A0A4Q1HCV9_9BURK</name>
<dbReference type="EMBL" id="PYAL01000010">
    <property type="protein sequence ID" value="RXN83403.1"/>
    <property type="molecule type" value="Genomic_DNA"/>
</dbReference>
<keyword evidence="3" id="KW-1185">Reference proteome</keyword>
<evidence type="ECO:0008006" key="4">
    <source>
        <dbReference type="Google" id="ProtNLM"/>
    </source>
</evidence>
<dbReference type="Pfam" id="PF06299">
    <property type="entry name" value="DUF1045"/>
    <property type="match status" value="1"/>
</dbReference>
<comment type="caution">
    <text evidence="2">The sequence shown here is derived from an EMBL/GenBank/DDBJ whole genome shotgun (WGS) entry which is preliminary data.</text>
</comment>
<dbReference type="Proteomes" id="UP000290849">
    <property type="component" value="Unassembled WGS sequence"/>
</dbReference>
<sequence length="282" mass="30664">MQRQDTPDARTRPAAASSSRQAPSQHAYRYAVYLAPVGAWRDVGSRWLGRDEESGAPLARAAGDDPRLDAWTEAPRHYGLHATLKPPFRLAPGADAAGLDRAMRALARDHQPFGIALELRTLRGFLAWCLAEDEPAWGAGREDIAAGRAALRALADDAVRRIDPWRAPPTQDELARRLRADLDPAQRAMLEAWGYPYVLDTFKFHITLTGNLADADLATARARIESLGAGRLDRPMPVDAVAVYVQPAPDAPFLVARHYGFDGATRDGAGACYLPPATDGAR</sequence>
<evidence type="ECO:0000256" key="1">
    <source>
        <dbReference type="SAM" id="MobiDB-lite"/>
    </source>
</evidence>
<dbReference type="InterPro" id="IPR009389">
    <property type="entry name" value="DUF1045"/>
</dbReference>
<evidence type="ECO:0000313" key="2">
    <source>
        <dbReference type="EMBL" id="RXN83403.1"/>
    </source>
</evidence>
<feature type="compositionally biased region" description="Low complexity" evidence="1">
    <location>
        <begin position="12"/>
        <end position="24"/>
    </location>
</feature>
<reference evidence="2 3" key="1">
    <citation type="journal article" date="2017" name="Int. J. Syst. Evol. Microbiol.">
        <title>Achromobacter aloeverae sp. nov., isolated from the root of Aloe vera (L.) Burm.f.</title>
        <authorList>
            <person name="Kuncharoen N."/>
            <person name="Muramatsu Y."/>
            <person name="Shibata C."/>
            <person name="Kamakura Y."/>
            <person name="Nakagawa Y."/>
            <person name="Tanasupawat S."/>
        </authorList>
    </citation>
    <scope>NUCLEOTIDE SEQUENCE [LARGE SCALE GENOMIC DNA]</scope>
    <source>
        <strain evidence="2 3">AVA-1</strain>
    </source>
</reference>
<proteinExistence type="predicted"/>
<protein>
    <recommendedName>
        <fullName evidence="4">Phosphonate metabolism protein</fullName>
    </recommendedName>
</protein>
<feature type="region of interest" description="Disordered" evidence="1">
    <location>
        <begin position="1"/>
        <end position="24"/>
    </location>
</feature>